<dbReference type="KEGG" id="mbac:BN1209_1108"/>
<dbReference type="Pfam" id="PF13614">
    <property type="entry name" value="AAA_31"/>
    <property type="match status" value="1"/>
</dbReference>
<dbReference type="GO" id="GO:0009898">
    <property type="term" value="C:cytoplasmic side of plasma membrane"/>
    <property type="evidence" value="ECO:0007669"/>
    <property type="project" value="TreeGrafter"/>
</dbReference>
<dbReference type="PANTHER" id="PTHR43384">
    <property type="entry name" value="SEPTUM SITE-DETERMINING PROTEIN MIND HOMOLOG, CHLOROPLASTIC-RELATED"/>
    <property type="match status" value="1"/>
</dbReference>
<evidence type="ECO:0000313" key="2">
    <source>
        <dbReference type="EMBL" id="CEN56149.1"/>
    </source>
</evidence>
<reference evidence="3" key="1">
    <citation type="submission" date="2014-12" db="EMBL/GenBank/DDBJ databases">
        <authorList>
            <person name="Salcher M.M."/>
        </authorList>
    </citation>
    <scope>NUCLEOTIDE SEQUENCE [LARGE SCALE GENOMIC DNA]</scope>
    <source>
        <strain evidence="3">MMS-10A-171</strain>
    </source>
</reference>
<dbReference type="InterPro" id="IPR025669">
    <property type="entry name" value="AAA_dom"/>
</dbReference>
<dbReference type="Gene3D" id="3.40.50.300">
    <property type="entry name" value="P-loop containing nucleotide triphosphate hydrolases"/>
    <property type="match status" value="1"/>
</dbReference>
<evidence type="ECO:0000313" key="3">
    <source>
        <dbReference type="Proteomes" id="UP000056322"/>
    </source>
</evidence>
<dbReference type="HOGENOM" id="CLU_033160_1_0_4"/>
<dbReference type="GO" id="GO:0051782">
    <property type="term" value="P:negative regulation of cell division"/>
    <property type="evidence" value="ECO:0007669"/>
    <property type="project" value="TreeGrafter"/>
</dbReference>
<dbReference type="Proteomes" id="UP000056322">
    <property type="component" value="Chromosome 1"/>
</dbReference>
<dbReference type="PANTHER" id="PTHR43384:SF13">
    <property type="entry name" value="SLR0110 PROTEIN"/>
    <property type="match status" value="1"/>
</dbReference>
<gene>
    <name evidence="2" type="ORF">BN1209_1108</name>
</gene>
<dbReference type="RefSeq" id="WP_045751309.1">
    <property type="nucleotide sequence ID" value="NZ_LN794158.1"/>
</dbReference>
<sequence>MKIVFFSPERFQFAEPKAISTDVLVKLNGAYDQLTQLVMGHHPDVLLIGGFEPSDELLKHVKSLVDALPDSVVAICAPDADSHFLLEAMRAGVREVFSACSAEEITSVIARAKLHLKSTPSDNGVRHGQKLGFISAKGGDGGTCVVANIASALAKDQKNRILVLDLSLSYGDVEIYLTNKTVTNNLMNFTSSVERLDATLLDLMVHHISDNLHLIPSPSTLEDVLRVKSEEVEKLIDILAVHYDYVLIDIGTGIDPISVRIWDKLDRLILTSTMTIPSARRSSQVLHLWKNMGLSASKLYVLISRCGGPTDLSLQDYEHAIGRKVWHVVYREFTGIQESLLRGIPVIDLKPNSKFTDSILEIVSDLNGKPIKRKFSLWAYLGIK</sequence>
<dbReference type="STRING" id="1581680.BN1209_1108"/>
<dbReference type="GO" id="GO:0005524">
    <property type="term" value="F:ATP binding"/>
    <property type="evidence" value="ECO:0007669"/>
    <property type="project" value="TreeGrafter"/>
</dbReference>
<name>A0A0B7IYL2_9PROT</name>
<organism evidence="2 3">
    <name type="scientific">Candidatus Methylopumilus turicensis</name>
    <dbReference type="NCBI Taxonomy" id="1581680"/>
    <lineage>
        <taxon>Bacteria</taxon>
        <taxon>Pseudomonadati</taxon>
        <taxon>Pseudomonadota</taxon>
        <taxon>Betaproteobacteria</taxon>
        <taxon>Nitrosomonadales</taxon>
        <taxon>Methylophilaceae</taxon>
        <taxon>Candidatus Methylopumilus</taxon>
    </lineage>
</organism>
<dbReference type="InterPro" id="IPR050625">
    <property type="entry name" value="ParA/MinD_ATPase"/>
</dbReference>
<proteinExistence type="predicted"/>
<dbReference type="GO" id="GO:0016887">
    <property type="term" value="F:ATP hydrolysis activity"/>
    <property type="evidence" value="ECO:0007669"/>
    <property type="project" value="TreeGrafter"/>
</dbReference>
<dbReference type="SUPFAM" id="SSF52540">
    <property type="entry name" value="P-loop containing nucleoside triphosphate hydrolases"/>
    <property type="match status" value="1"/>
</dbReference>
<protein>
    <submittedName>
        <fullName evidence="2">Putative Flp pilus assembly protein ATPase CpaE-like protein</fullName>
    </submittedName>
</protein>
<dbReference type="InterPro" id="IPR027417">
    <property type="entry name" value="P-loop_NTPase"/>
</dbReference>
<accession>A0A0B7IYL2</accession>
<keyword evidence="3" id="KW-1185">Reference proteome</keyword>
<dbReference type="EMBL" id="LN794158">
    <property type="protein sequence ID" value="CEN56149.1"/>
    <property type="molecule type" value="Genomic_DNA"/>
</dbReference>
<dbReference type="OrthoDB" id="9768734at2"/>
<feature type="domain" description="AAA" evidence="1">
    <location>
        <begin position="132"/>
        <end position="272"/>
    </location>
</feature>
<evidence type="ECO:0000259" key="1">
    <source>
        <dbReference type="Pfam" id="PF13614"/>
    </source>
</evidence>
<dbReference type="GO" id="GO:0005829">
    <property type="term" value="C:cytosol"/>
    <property type="evidence" value="ECO:0007669"/>
    <property type="project" value="TreeGrafter"/>
</dbReference>
<dbReference type="AlphaFoldDB" id="A0A0B7IYL2"/>
<dbReference type="Gene3D" id="3.40.50.2300">
    <property type="match status" value="1"/>
</dbReference>